<dbReference type="PROSITE" id="PS50157">
    <property type="entry name" value="ZINC_FINGER_C2H2_2"/>
    <property type="match status" value="2"/>
</dbReference>
<reference evidence="10 11" key="1">
    <citation type="submission" date="2024-07" db="EMBL/GenBank/DDBJ databases">
        <title>Section-level genome sequencing and comparative genomics of Aspergillus sections Usti and Cavernicolus.</title>
        <authorList>
            <consortium name="Lawrence Berkeley National Laboratory"/>
            <person name="Nybo J.L."/>
            <person name="Vesth T.C."/>
            <person name="Theobald S."/>
            <person name="Frisvad J.C."/>
            <person name="Larsen T.O."/>
            <person name="Kjaerboelling I."/>
            <person name="Rothschild-Mancinelli K."/>
            <person name="Lyhne E.K."/>
            <person name="Kogle M.E."/>
            <person name="Barry K."/>
            <person name="Clum A."/>
            <person name="Na H."/>
            <person name="Ledsgaard L."/>
            <person name="Lin J."/>
            <person name="Lipzen A."/>
            <person name="Kuo A."/>
            <person name="Riley R."/>
            <person name="Mondo S."/>
            <person name="Labutti K."/>
            <person name="Haridas S."/>
            <person name="Pangalinan J."/>
            <person name="Salamov A.A."/>
            <person name="Simmons B.A."/>
            <person name="Magnuson J.K."/>
            <person name="Chen J."/>
            <person name="Drula E."/>
            <person name="Henrissat B."/>
            <person name="Wiebenga A."/>
            <person name="Lubbers R.J."/>
            <person name="Gomes A.C."/>
            <person name="Makela M.R."/>
            <person name="Stajich J."/>
            <person name="Grigoriev I.V."/>
            <person name="Mortensen U.H."/>
            <person name="De Vries R.P."/>
            <person name="Baker S.E."/>
            <person name="Andersen M.R."/>
        </authorList>
    </citation>
    <scope>NUCLEOTIDE SEQUENCE [LARGE SCALE GENOMIC DNA]</scope>
    <source>
        <strain evidence="10 11">CBS 123904</strain>
    </source>
</reference>
<dbReference type="PANTHER" id="PTHR40626">
    <property type="entry name" value="MIP31509P"/>
    <property type="match status" value="1"/>
</dbReference>
<dbReference type="Pfam" id="PF04082">
    <property type="entry name" value="Fungal_trans"/>
    <property type="match status" value="1"/>
</dbReference>
<organism evidence="10 11">
    <name type="scientific">Aspergillus pseudoustus</name>
    <dbReference type="NCBI Taxonomy" id="1810923"/>
    <lineage>
        <taxon>Eukaryota</taxon>
        <taxon>Fungi</taxon>
        <taxon>Dikarya</taxon>
        <taxon>Ascomycota</taxon>
        <taxon>Pezizomycotina</taxon>
        <taxon>Eurotiomycetes</taxon>
        <taxon>Eurotiomycetidae</taxon>
        <taxon>Eurotiales</taxon>
        <taxon>Aspergillaceae</taxon>
        <taxon>Aspergillus</taxon>
        <taxon>Aspergillus subgen. Nidulantes</taxon>
    </lineage>
</organism>
<dbReference type="CDD" id="cd12148">
    <property type="entry name" value="fungal_TF_MHR"/>
    <property type="match status" value="1"/>
</dbReference>
<evidence type="ECO:0000256" key="8">
    <source>
        <dbReference type="SAM" id="MobiDB-lite"/>
    </source>
</evidence>
<comment type="subcellular location">
    <subcellularLocation>
        <location evidence="1">Nucleus</location>
    </subcellularLocation>
</comment>
<feature type="region of interest" description="Disordered" evidence="8">
    <location>
        <begin position="96"/>
        <end position="143"/>
    </location>
</feature>
<protein>
    <submittedName>
        <fullName evidence="10">Fungal-specific transcription factor domain-containing protein</fullName>
    </submittedName>
</protein>
<dbReference type="InterPro" id="IPR007219">
    <property type="entry name" value="XnlR_reg_dom"/>
</dbReference>
<dbReference type="InterPro" id="IPR036236">
    <property type="entry name" value="Znf_C2H2_sf"/>
</dbReference>
<comment type="caution">
    <text evidence="10">The sequence shown here is derived from an EMBL/GenBank/DDBJ whole genome shotgun (WGS) entry which is preliminary data.</text>
</comment>
<sequence>MQPTKRQRSSTSSQGERSFNCEICSKTFSRVENLVRHAENHKPNARFACSVCAKRFTRSDILKRHLNVHRGTGGRQSANSSSPSVRQSLAYNAESQLHNTQENETPDNNPRVETSWTRETPTSRDQRECYTTAPSGPYDSPLSHPSYPSLSDGCYGVYGEGSFDADLAWILDMAPSDIMAVPMPAPDDPPQINEPPIHTLAIDESGNDAPVGPAPNTPVEDGNNWPDVDGEGAPSGLQESPPFAIPRLDEWVDGQEIASFADFFGQGQAQCVSVDEDIRLKIMAALRQESSVKDGLLPPDEGKFPAARILEHFLRLFFQHVHPRLPVIHGPTFSTRSAPPFLLLAMMLLGSSHSASDRERFVAVYLRPVSTMFSRIQTLHTAFLRETENILTLLFLCLSAAWCGHKSAFEFAEGARGILVTACRRCRLLDCRQKPSPEGDTARSMRAKIHLSWQSWIKMEQRKRLGLSIHIFDLQFPALFHNQPYISKAETVNLVLPCHESFWEAKSAAGWKVLLGPAEIPPSTYFMVPLDTCLLYPATKREPPYAPISSFGKIILMYALFTHIFEWRQTLNIVLHSAYIRGPDGTGPGEGLLERQQWLREGLAAWLKAYHRTDDPAPDAALLLHYLAQLHLDVNVSDLHLFAGRSGLSEDIKLAEDSLRRWCGSSGSARTMHNVYEMLSLAYRIIERGDEHRCGFEISVALFTGGLTCWMYAKLGGEVPVGLQINLASDALEKLTCWGICSNFAQILKRFIE</sequence>
<keyword evidence="11" id="KW-1185">Reference proteome</keyword>
<proteinExistence type="predicted"/>
<dbReference type="Pfam" id="PF13894">
    <property type="entry name" value="zf-C2H2_4"/>
    <property type="match status" value="1"/>
</dbReference>
<evidence type="ECO:0000259" key="9">
    <source>
        <dbReference type="PROSITE" id="PS50157"/>
    </source>
</evidence>
<dbReference type="InterPro" id="IPR013087">
    <property type="entry name" value="Znf_C2H2_type"/>
</dbReference>
<name>A0ABR4JTM8_9EURO</name>
<dbReference type="EMBL" id="JBFXLU010000090">
    <property type="protein sequence ID" value="KAL2843361.1"/>
    <property type="molecule type" value="Genomic_DNA"/>
</dbReference>
<feature type="domain" description="C2H2-type" evidence="9">
    <location>
        <begin position="19"/>
        <end position="46"/>
    </location>
</feature>
<evidence type="ECO:0000313" key="11">
    <source>
        <dbReference type="Proteomes" id="UP001610446"/>
    </source>
</evidence>
<evidence type="ECO:0000256" key="7">
    <source>
        <dbReference type="PROSITE-ProRule" id="PRU00042"/>
    </source>
</evidence>
<feature type="domain" description="C2H2-type" evidence="9">
    <location>
        <begin position="47"/>
        <end position="74"/>
    </location>
</feature>
<keyword evidence="6" id="KW-0539">Nucleus</keyword>
<gene>
    <name evidence="10" type="ORF">BJY01DRAFT_196843</name>
</gene>
<dbReference type="PROSITE" id="PS00028">
    <property type="entry name" value="ZINC_FINGER_C2H2_1"/>
    <property type="match status" value="1"/>
</dbReference>
<feature type="region of interest" description="Disordered" evidence="8">
    <location>
        <begin position="201"/>
        <end position="239"/>
    </location>
</feature>
<evidence type="ECO:0000256" key="2">
    <source>
        <dbReference type="ARBA" id="ARBA00022723"/>
    </source>
</evidence>
<evidence type="ECO:0000256" key="3">
    <source>
        <dbReference type="ARBA" id="ARBA00022737"/>
    </source>
</evidence>
<feature type="compositionally biased region" description="Polar residues" evidence="8">
    <location>
        <begin position="96"/>
        <end position="120"/>
    </location>
</feature>
<dbReference type="PANTHER" id="PTHR40626:SF35">
    <property type="entry name" value="FINGER DOMAIN PROTEIN, PUTATIVE-RELATED"/>
    <property type="match status" value="1"/>
</dbReference>
<dbReference type="Proteomes" id="UP001610446">
    <property type="component" value="Unassembled WGS sequence"/>
</dbReference>
<dbReference type="SMART" id="SM00355">
    <property type="entry name" value="ZnF_C2H2"/>
    <property type="match status" value="2"/>
</dbReference>
<dbReference type="SUPFAM" id="SSF57667">
    <property type="entry name" value="beta-beta-alpha zinc fingers"/>
    <property type="match status" value="1"/>
</dbReference>
<accession>A0ABR4JTM8</accession>
<evidence type="ECO:0000256" key="5">
    <source>
        <dbReference type="ARBA" id="ARBA00022833"/>
    </source>
</evidence>
<keyword evidence="5" id="KW-0862">Zinc</keyword>
<dbReference type="Gene3D" id="3.30.160.60">
    <property type="entry name" value="Classic Zinc Finger"/>
    <property type="match status" value="2"/>
</dbReference>
<keyword evidence="2" id="KW-0479">Metal-binding</keyword>
<evidence type="ECO:0000313" key="10">
    <source>
        <dbReference type="EMBL" id="KAL2843361.1"/>
    </source>
</evidence>
<evidence type="ECO:0000256" key="6">
    <source>
        <dbReference type="ARBA" id="ARBA00023242"/>
    </source>
</evidence>
<dbReference type="InterPro" id="IPR051059">
    <property type="entry name" value="VerF-like"/>
</dbReference>
<evidence type="ECO:0000256" key="1">
    <source>
        <dbReference type="ARBA" id="ARBA00004123"/>
    </source>
</evidence>
<evidence type="ECO:0000256" key="4">
    <source>
        <dbReference type="ARBA" id="ARBA00022771"/>
    </source>
</evidence>
<dbReference type="Pfam" id="PF00096">
    <property type="entry name" value="zf-C2H2"/>
    <property type="match status" value="1"/>
</dbReference>
<keyword evidence="3" id="KW-0677">Repeat</keyword>
<keyword evidence="4 7" id="KW-0863">Zinc-finger</keyword>